<feature type="compositionally biased region" description="Acidic residues" evidence="1">
    <location>
        <begin position="86"/>
        <end position="95"/>
    </location>
</feature>
<dbReference type="Proteomes" id="UP001218188">
    <property type="component" value="Unassembled WGS sequence"/>
</dbReference>
<feature type="compositionally biased region" description="Pro residues" evidence="1">
    <location>
        <begin position="230"/>
        <end position="255"/>
    </location>
</feature>
<evidence type="ECO:0000313" key="2">
    <source>
        <dbReference type="EMBL" id="KAJ7021720.1"/>
    </source>
</evidence>
<gene>
    <name evidence="2" type="ORF">C8F04DRAFT_1273385</name>
</gene>
<comment type="caution">
    <text evidence="2">The sequence shown here is derived from an EMBL/GenBank/DDBJ whole genome shotgun (WGS) entry which is preliminary data.</text>
</comment>
<feature type="region of interest" description="Disordered" evidence="1">
    <location>
        <begin position="1"/>
        <end position="298"/>
    </location>
</feature>
<feature type="compositionally biased region" description="Low complexity" evidence="1">
    <location>
        <begin position="1"/>
        <end position="14"/>
    </location>
</feature>
<feature type="compositionally biased region" description="Polar residues" evidence="1">
    <location>
        <begin position="848"/>
        <end position="867"/>
    </location>
</feature>
<dbReference type="AlphaFoldDB" id="A0AAD6S6D4"/>
<feature type="region of interest" description="Disordered" evidence="1">
    <location>
        <begin position="805"/>
        <end position="889"/>
    </location>
</feature>
<feature type="compositionally biased region" description="Polar residues" evidence="1">
    <location>
        <begin position="131"/>
        <end position="147"/>
    </location>
</feature>
<feature type="compositionally biased region" description="Basic and acidic residues" evidence="1">
    <location>
        <begin position="873"/>
        <end position="889"/>
    </location>
</feature>
<organism evidence="2 3">
    <name type="scientific">Mycena alexandri</name>
    <dbReference type="NCBI Taxonomy" id="1745969"/>
    <lineage>
        <taxon>Eukaryota</taxon>
        <taxon>Fungi</taxon>
        <taxon>Dikarya</taxon>
        <taxon>Basidiomycota</taxon>
        <taxon>Agaricomycotina</taxon>
        <taxon>Agaricomycetes</taxon>
        <taxon>Agaricomycetidae</taxon>
        <taxon>Agaricales</taxon>
        <taxon>Marasmiineae</taxon>
        <taxon>Mycenaceae</taxon>
        <taxon>Mycena</taxon>
    </lineage>
</organism>
<feature type="compositionally biased region" description="Basic and acidic residues" evidence="1">
    <location>
        <begin position="612"/>
        <end position="627"/>
    </location>
</feature>
<keyword evidence="3" id="KW-1185">Reference proteome</keyword>
<reference evidence="2" key="1">
    <citation type="submission" date="2023-03" db="EMBL/GenBank/DDBJ databases">
        <title>Massive genome expansion in bonnet fungi (Mycena s.s.) driven by repeated elements and novel gene families across ecological guilds.</title>
        <authorList>
            <consortium name="Lawrence Berkeley National Laboratory"/>
            <person name="Harder C.B."/>
            <person name="Miyauchi S."/>
            <person name="Viragh M."/>
            <person name="Kuo A."/>
            <person name="Thoen E."/>
            <person name="Andreopoulos B."/>
            <person name="Lu D."/>
            <person name="Skrede I."/>
            <person name="Drula E."/>
            <person name="Henrissat B."/>
            <person name="Morin E."/>
            <person name="Kohler A."/>
            <person name="Barry K."/>
            <person name="LaButti K."/>
            <person name="Morin E."/>
            <person name="Salamov A."/>
            <person name="Lipzen A."/>
            <person name="Mereny Z."/>
            <person name="Hegedus B."/>
            <person name="Baldrian P."/>
            <person name="Stursova M."/>
            <person name="Weitz H."/>
            <person name="Taylor A."/>
            <person name="Grigoriev I.V."/>
            <person name="Nagy L.G."/>
            <person name="Martin F."/>
            <person name="Kauserud H."/>
        </authorList>
    </citation>
    <scope>NUCLEOTIDE SEQUENCE</scope>
    <source>
        <strain evidence="2">CBHHK200</strain>
    </source>
</reference>
<feature type="compositionally biased region" description="Basic and acidic residues" evidence="1">
    <location>
        <begin position="651"/>
        <end position="661"/>
    </location>
</feature>
<feature type="compositionally biased region" description="Basic residues" evidence="1">
    <location>
        <begin position="662"/>
        <end position="673"/>
    </location>
</feature>
<feature type="region of interest" description="Disordered" evidence="1">
    <location>
        <begin position="600"/>
        <end position="793"/>
    </location>
</feature>
<name>A0AAD6S6D4_9AGAR</name>
<sequence>MGTTRAAAAAAARAQPKVRRRGQPRTAPKSTARPKAKKKAPASNTNEEEASGVDNPPPPRKRGRPKKATADENEDDPQGENVPVPDESDKDEEDVPMPNASKSPGIDPDESDKDEEDNCPLERPIPPFSTHALQRPNTPQPPTSLRSKATRTRALQRPERPPTPDEPALEGDKASRPPTPERPATPDEPALEGDKGAPVAPPVLEGGKDTSPPPPQDQITPPVLDKEAPVPTPLPPPPPPPHDTKTPIPPPPPPKHAANPHAPPTEEDITLQGASWRLRNPDAPEQPPGKGKKKVDLSAAEKASLKLKRELGSDRKTEYMAAISDFEQLAADEAERIAKKFGKDIDVVKNAMRGLTSLAKERAINLQNAKVWKYSAEVNANLPPGSKIRAPALHKHVKTAPEWVSMTQSEQDLLLQEFEEARGVKKSGTRLSNAAASRDVTAFTNRMDKEVSFCCIGRSDVGDTLKPACVGREAVKFFPHVLHTTDNQFAMKFDNYTCNRDSVGTEVNFNTLRSQTIGMIGDGLERATGKKIQMKYNDYDSLLTECHVELLGWPEEVEFLAPSVLGNVERLRPLYDALISGSCRWQKMLDARIAEHKAAMAEKTAAKKKKKERSDKGLTREEAAEERKRKREEEEEEGVKKWKSKLSALTPEERTEHERKINREKKQRQRLRKKGLDVPAPSRKRKHDGSDEDDEDDSPPAPRKKRKASSSKKIVSPEYVESSDEEESSDDDAEYGRSGKKKREKEDDDEGVEEVPKRKKGKGKAKAVEESSGEDSGEESDHRLNLPFSAKPKKMYQVAQEFAKVTSRDRLAKKKAARHSPSKAAARGRRSGMGPCPLPKPVFKGGNVASSSNAALGSNVASTSQLPKSLAQLDREKTDESESETDADK</sequence>
<accession>A0AAD6S6D4</accession>
<evidence type="ECO:0000256" key="1">
    <source>
        <dbReference type="SAM" id="MobiDB-lite"/>
    </source>
</evidence>
<feature type="compositionally biased region" description="Acidic residues" evidence="1">
    <location>
        <begin position="107"/>
        <end position="119"/>
    </location>
</feature>
<protein>
    <submittedName>
        <fullName evidence="2">Uncharacterized protein</fullName>
    </submittedName>
</protein>
<evidence type="ECO:0000313" key="3">
    <source>
        <dbReference type="Proteomes" id="UP001218188"/>
    </source>
</evidence>
<dbReference type="EMBL" id="JARJCM010000225">
    <property type="protein sequence ID" value="KAJ7021720.1"/>
    <property type="molecule type" value="Genomic_DNA"/>
</dbReference>
<proteinExistence type="predicted"/>
<feature type="compositionally biased region" description="Basic residues" evidence="1">
    <location>
        <begin position="811"/>
        <end position="830"/>
    </location>
</feature>
<feature type="compositionally biased region" description="Acidic residues" evidence="1">
    <location>
        <begin position="721"/>
        <end position="733"/>
    </location>
</feature>